<dbReference type="PANTHER" id="PTHR46825">
    <property type="entry name" value="D-ALANYL-D-ALANINE-CARBOXYPEPTIDASE/ENDOPEPTIDASE AMPH"/>
    <property type="match status" value="1"/>
</dbReference>
<organism evidence="2 3">
    <name type="scientific">Maribacter aquimaris</name>
    <dbReference type="NCBI Taxonomy" id="2737171"/>
    <lineage>
        <taxon>Bacteria</taxon>
        <taxon>Pseudomonadati</taxon>
        <taxon>Bacteroidota</taxon>
        <taxon>Flavobacteriia</taxon>
        <taxon>Flavobacteriales</taxon>
        <taxon>Flavobacteriaceae</taxon>
        <taxon>Maribacter</taxon>
    </lineage>
</organism>
<dbReference type="InterPro" id="IPR001466">
    <property type="entry name" value="Beta-lactam-related"/>
</dbReference>
<gene>
    <name evidence="2" type="ORF">HPE56_17605</name>
</gene>
<evidence type="ECO:0000259" key="1">
    <source>
        <dbReference type="Pfam" id="PF00144"/>
    </source>
</evidence>
<dbReference type="Pfam" id="PF00144">
    <property type="entry name" value="Beta-lactamase"/>
    <property type="match status" value="1"/>
</dbReference>
<proteinExistence type="predicted"/>
<dbReference type="EMBL" id="JABTCF010000013">
    <property type="protein sequence ID" value="MBD0779621.1"/>
    <property type="molecule type" value="Genomic_DNA"/>
</dbReference>
<name>A0ABR7V4N6_9FLAO</name>
<dbReference type="PANTHER" id="PTHR46825:SF15">
    <property type="entry name" value="BETA-LACTAMASE-RELATED DOMAIN-CONTAINING PROTEIN"/>
    <property type="match status" value="1"/>
</dbReference>
<evidence type="ECO:0000313" key="2">
    <source>
        <dbReference type="EMBL" id="MBD0779621.1"/>
    </source>
</evidence>
<dbReference type="RefSeq" id="WP_188245065.1">
    <property type="nucleotide sequence ID" value="NZ_JABTCF010000013.1"/>
</dbReference>
<dbReference type="Gene3D" id="3.40.710.10">
    <property type="entry name" value="DD-peptidase/beta-lactamase superfamily"/>
    <property type="match status" value="1"/>
</dbReference>
<comment type="caution">
    <text evidence="2">The sequence shown here is derived from an EMBL/GenBank/DDBJ whole genome shotgun (WGS) entry which is preliminary data.</text>
</comment>
<evidence type="ECO:0000313" key="3">
    <source>
        <dbReference type="Proteomes" id="UP001166021"/>
    </source>
</evidence>
<dbReference type="Proteomes" id="UP001166021">
    <property type="component" value="Unassembled WGS sequence"/>
</dbReference>
<dbReference type="SUPFAM" id="SSF56601">
    <property type="entry name" value="beta-lactamase/transpeptidase-like"/>
    <property type="match status" value="1"/>
</dbReference>
<reference evidence="2" key="1">
    <citation type="submission" date="2020-05" db="EMBL/GenBank/DDBJ databases">
        <title>The draft genome sequence of Maribacter sp. ANRC-HE7.</title>
        <authorList>
            <person name="Mu L."/>
        </authorList>
    </citation>
    <scope>NUCLEOTIDE SEQUENCE</scope>
    <source>
        <strain evidence="2">ANRC-HE7</strain>
    </source>
</reference>
<feature type="domain" description="Beta-lactamase-related" evidence="1">
    <location>
        <begin position="68"/>
        <end position="400"/>
    </location>
</feature>
<sequence length="433" mass="48082">MQRYRILIASALVVFTLSALTSRLVSHKSKDSTQKAGTAITTTEKTSTNKKDALLYASRQKELQTALNAYFKKAIAKGDVIGAGVSIVKGDSIIISEGFGKKNSAEQSTVNGETVFRLGSLSKGFAGILAANIKSEGKLNWTDKVSDYLPEFQLGDGTNTKKVTLANILSHTSGTPYHSYTNLVEAGLPLKDIAKRFKEVMPISQPGLMYSYQNAMFALCGEVMKKATGKKINTLLDNRFFKPLEMCATTTDYETLTHEANIAMPHVKTRNGWKASHLKDNYYNAVAAGGISSNAHDMGRWMRFLLGHNPEVMKSEAIDEAFNPFIEISGHRKYYQRWPGHTRSYYGFGWRIHKFTEGDSTYEKTIWHHGGSVNNYRNEIAVYPEADLGICVLMNNNSPLAKTVIPDLYEIVKAVYSRATPKELHHQIAATTL</sequence>
<keyword evidence="3" id="KW-1185">Reference proteome</keyword>
<accession>A0ABR7V4N6</accession>
<dbReference type="InterPro" id="IPR050491">
    <property type="entry name" value="AmpC-like"/>
</dbReference>
<dbReference type="InterPro" id="IPR012338">
    <property type="entry name" value="Beta-lactam/transpept-like"/>
</dbReference>
<protein>
    <submittedName>
        <fullName evidence="2">Beta-lactamase family protein</fullName>
    </submittedName>
</protein>